<name>A0A1W6L617_9BURK</name>
<dbReference type="Proteomes" id="UP000193427">
    <property type="component" value="Chromosome"/>
</dbReference>
<proteinExistence type="predicted"/>
<dbReference type="AlphaFoldDB" id="A0A1W6L617"/>
<evidence type="ECO:0000313" key="2">
    <source>
        <dbReference type="Proteomes" id="UP000193427"/>
    </source>
</evidence>
<dbReference type="OrthoDB" id="8907664at2"/>
<dbReference type="KEGG" id="rgu:A4W93_06795"/>
<dbReference type="EMBL" id="CP015118">
    <property type="protein sequence ID" value="ARN19646.1"/>
    <property type="molecule type" value="Genomic_DNA"/>
</dbReference>
<protein>
    <submittedName>
        <fullName evidence="1">Uncharacterized protein</fullName>
    </submittedName>
</protein>
<evidence type="ECO:0000313" key="1">
    <source>
        <dbReference type="EMBL" id="ARN19646.1"/>
    </source>
</evidence>
<keyword evidence="2" id="KW-1185">Reference proteome</keyword>
<accession>A0A1W6L617</accession>
<sequence>MNGTGAAHGRGTFRPSFGLLLVALCVAGGGLYWLTLPADPPTGAGVPTARPRALVPFEAVPPPERVATAASAITAAAEPSRPSPASPVREADGDLTPDLRSYLNPGEQPTMKDVLDRLHAAGVHTGIGAFSPPDTRPNLVGLAVPADFVLPDGYVRHFQTTDDGQDIEPILMYAQDRQVLDAAGRPIAIPADRVVRPEQAPPGLPLRRVVIPSALAPDK</sequence>
<organism evidence="1 2">
    <name type="scientific">Piscinibacter gummiphilus</name>
    <dbReference type="NCBI Taxonomy" id="946333"/>
    <lineage>
        <taxon>Bacteria</taxon>
        <taxon>Pseudomonadati</taxon>
        <taxon>Pseudomonadota</taxon>
        <taxon>Betaproteobacteria</taxon>
        <taxon>Burkholderiales</taxon>
        <taxon>Sphaerotilaceae</taxon>
        <taxon>Piscinibacter</taxon>
    </lineage>
</organism>
<dbReference type="RefSeq" id="WP_085749908.1">
    <property type="nucleotide sequence ID" value="NZ_BSPR01000008.1"/>
</dbReference>
<dbReference type="STRING" id="946333.A4W93_06795"/>
<reference evidence="1 2" key="1">
    <citation type="submission" date="2016-04" db="EMBL/GenBank/DDBJ databases">
        <title>Complete genome sequence of natural rubber-degrading, novel Gram-negative bacterium, Rhizobacter gummiphilus strain NS21.</title>
        <authorList>
            <person name="Tabata M."/>
            <person name="Kasai D."/>
            <person name="Fukuda M."/>
        </authorList>
    </citation>
    <scope>NUCLEOTIDE SEQUENCE [LARGE SCALE GENOMIC DNA]</scope>
    <source>
        <strain evidence="1 2">NS21</strain>
    </source>
</reference>
<gene>
    <name evidence="1" type="ORF">A4W93_06795</name>
</gene>